<gene>
    <name evidence="2" type="ORF">SAMN04515678_11868</name>
</gene>
<organism evidence="2 3">
    <name type="scientific">Roseivivax sediminis</name>
    <dbReference type="NCBI Taxonomy" id="936889"/>
    <lineage>
        <taxon>Bacteria</taxon>
        <taxon>Pseudomonadati</taxon>
        <taxon>Pseudomonadota</taxon>
        <taxon>Alphaproteobacteria</taxon>
        <taxon>Rhodobacterales</taxon>
        <taxon>Roseobacteraceae</taxon>
        <taxon>Roseivivax</taxon>
    </lineage>
</organism>
<feature type="chain" id="PRO_5009302195" description="MSP domain-containing protein" evidence="1">
    <location>
        <begin position="20"/>
        <end position="143"/>
    </location>
</feature>
<accession>A0A1I2DU09</accession>
<evidence type="ECO:0000313" key="3">
    <source>
        <dbReference type="Proteomes" id="UP000325289"/>
    </source>
</evidence>
<sequence length="143" mass="15316">MKRIACALVACTIAAPAAAHDFGFAGILSNTNQGEDLPTFVLGSGKPVTDGPITLESGKVYEIEIEADGTAELALEGPGFFRNIWVNEVVINGLEIRPYGLESVEFDQAGTMEIEFIAIKPGQYFLRIPGSTGDAQRVDITIR</sequence>
<evidence type="ECO:0000256" key="1">
    <source>
        <dbReference type="SAM" id="SignalP"/>
    </source>
</evidence>
<feature type="signal peptide" evidence="1">
    <location>
        <begin position="1"/>
        <end position="19"/>
    </location>
</feature>
<reference evidence="2 3" key="1">
    <citation type="submission" date="2016-10" db="EMBL/GenBank/DDBJ databases">
        <authorList>
            <person name="Varghese N."/>
            <person name="Submissions S."/>
        </authorList>
    </citation>
    <scope>NUCLEOTIDE SEQUENCE [LARGE SCALE GENOMIC DNA]</scope>
    <source>
        <strain evidence="3">YIM D21,KCTC 23444,ACCC 10710</strain>
    </source>
</reference>
<dbReference type="EMBL" id="FOMS01000018">
    <property type="protein sequence ID" value="SFE84162.1"/>
    <property type="molecule type" value="Genomic_DNA"/>
</dbReference>
<dbReference type="AlphaFoldDB" id="A0A1I2DU09"/>
<keyword evidence="3" id="KW-1185">Reference proteome</keyword>
<dbReference type="OrthoDB" id="5343781at2"/>
<keyword evidence="1" id="KW-0732">Signal</keyword>
<proteinExistence type="predicted"/>
<name>A0A1I2DU09_9RHOB</name>
<dbReference type="Proteomes" id="UP000325289">
    <property type="component" value="Unassembled WGS sequence"/>
</dbReference>
<dbReference type="RefSeq" id="WP_149758549.1">
    <property type="nucleotide sequence ID" value="NZ_FOMS01000018.1"/>
</dbReference>
<protein>
    <recommendedName>
        <fullName evidence="4">MSP domain-containing protein</fullName>
    </recommendedName>
</protein>
<evidence type="ECO:0000313" key="2">
    <source>
        <dbReference type="EMBL" id="SFE84162.1"/>
    </source>
</evidence>
<evidence type="ECO:0008006" key="4">
    <source>
        <dbReference type="Google" id="ProtNLM"/>
    </source>
</evidence>